<gene>
    <name evidence="2" type="ORF">LTR82_017620</name>
</gene>
<dbReference type="InterPro" id="IPR027796">
    <property type="entry name" value="OTT_1508_deam-like"/>
</dbReference>
<proteinExistence type="predicted"/>
<evidence type="ECO:0000256" key="1">
    <source>
        <dbReference type="SAM" id="MobiDB-lite"/>
    </source>
</evidence>
<comment type="caution">
    <text evidence="2">The sequence shown here is derived from an EMBL/GenBank/DDBJ whole genome shotgun (WGS) entry which is preliminary data.</text>
</comment>
<protein>
    <submittedName>
        <fullName evidence="2">Uncharacterized protein</fullName>
    </submittedName>
</protein>
<accession>A0AAN6F6J0</accession>
<feature type="region of interest" description="Disordered" evidence="1">
    <location>
        <begin position="446"/>
        <end position="474"/>
    </location>
</feature>
<evidence type="ECO:0000313" key="2">
    <source>
        <dbReference type="EMBL" id="KAK0303240.1"/>
    </source>
</evidence>
<feature type="compositionally biased region" description="Polar residues" evidence="1">
    <location>
        <begin position="461"/>
        <end position="473"/>
    </location>
</feature>
<reference evidence="2" key="1">
    <citation type="submission" date="2021-12" db="EMBL/GenBank/DDBJ databases">
        <title>Black yeast isolated from Biological Soil Crust.</title>
        <authorList>
            <person name="Kurbessoian T."/>
        </authorList>
    </citation>
    <scope>NUCLEOTIDE SEQUENCE</scope>
    <source>
        <strain evidence="2">CCFEE 5208</strain>
    </source>
</reference>
<dbReference type="Pfam" id="PF14441">
    <property type="entry name" value="OTT_1508_deam"/>
    <property type="match status" value="1"/>
</dbReference>
<name>A0AAN6F6J0_9PEZI</name>
<dbReference type="Proteomes" id="UP001168146">
    <property type="component" value="Unassembled WGS sequence"/>
</dbReference>
<sequence length="605" mass="66290">MSFWKGIDRAAFERDIAELRRIDRYQQAPEQNQASSGSTPSTSVDDAFHVFPMSVERQLATDLAIPAAWQPTPACVSAASIHLDPDLHGLVVTLSANEGIESVVQAAFTKILTLLRTCATRSLSRASCSSACLEVVVELHRNRILGRLGSQRFIRPKGCQLRTLVQVGTRIRSLANVPVLRRQTSPACREDFAKFKKQLGTLATAIDTIENAEGALSIQNLIAVVHAAFEATVDGVSLVRRLRALGYPPETISRVEVRQVQSIGRYSRICSDLASLARSYRQYFANARLDVIQHDPVEIWPPASSKKHYVHAEIQMLVHHQLSPTSSRPRCIGTSKSACFLCYCFLSAHGQYSVTGTHGEVFEQWTVPENSSHMPGVRSDALQKTAVRASKAMEASRKGTRRHAPPMQSVLDLCLQHLRTPSVSTLISRSTDNDLLKKTAVHSASDRLELSPNDEAGSVSLLASTDPSTSHTTDAMVPTLRPSGSIASISRHMITSTIIGTIGVDSSHTYHIDRGRSAHIQADGVEMFVELDDSAVDEHPASASCVVRKVHSATARNVACPFIEIATLVIGEPRTFDIGNRQDRPGFVLIRDEHFSLAVAFKWDQ</sequence>
<organism evidence="2 3">
    <name type="scientific">Friedmanniomyces endolithicus</name>
    <dbReference type="NCBI Taxonomy" id="329885"/>
    <lineage>
        <taxon>Eukaryota</taxon>
        <taxon>Fungi</taxon>
        <taxon>Dikarya</taxon>
        <taxon>Ascomycota</taxon>
        <taxon>Pezizomycotina</taxon>
        <taxon>Dothideomycetes</taxon>
        <taxon>Dothideomycetidae</taxon>
        <taxon>Mycosphaerellales</taxon>
        <taxon>Teratosphaeriaceae</taxon>
        <taxon>Friedmanniomyces</taxon>
    </lineage>
</organism>
<dbReference type="EMBL" id="JASUXU010000155">
    <property type="protein sequence ID" value="KAK0303240.1"/>
    <property type="molecule type" value="Genomic_DNA"/>
</dbReference>
<evidence type="ECO:0000313" key="3">
    <source>
        <dbReference type="Proteomes" id="UP001168146"/>
    </source>
</evidence>
<dbReference type="AlphaFoldDB" id="A0AAN6F6J0"/>